<feature type="transmembrane region" description="Helical" evidence="9">
    <location>
        <begin position="469"/>
        <end position="487"/>
    </location>
</feature>
<dbReference type="PROSITE" id="PS50893">
    <property type="entry name" value="ABC_TRANSPORTER_2"/>
    <property type="match status" value="1"/>
</dbReference>
<dbReference type="GO" id="GO:0005524">
    <property type="term" value="F:ATP binding"/>
    <property type="evidence" value="ECO:0007669"/>
    <property type="project" value="UniProtKB-KW"/>
</dbReference>
<dbReference type="EMBL" id="JASFZW010000006">
    <property type="protein sequence ID" value="KAK2077736.1"/>
    <property type="molecule type" value="Genomic_DNA"/>
</dbReference>
<gene>
    <name evidence="11" type="ORF">QBZ16_004582</name>
</gene>
<evidence type="ECO:0000256" key="7">
    <source>
        <dbReference type="ARBA" id="ARBA00023136"/>
    </source>
</evidence>
<dbReference type="Pfam" id="PF00005">
    <property type="entry name" value="ABC_tran"/>
    <property type="match status" value="1"/>
</dbReference>
<keyword evidence="3 9" id="KW-0812">Transmembrane</keyword>
<dbReference type="Proteomes" id="UP001255856">
    <property type="component" value="Unassembled WGS sequence"/>
</dbReference>
<keyword evidence="12" id="KW-1185">Reference proteome</keyword>
<dbReference type="AlphaFoldDB" id="A0AAD9IG22"/>
<keyword evidence="5" id="KW-0067">ATP-binding</keyword>
<dbReference type="Pfam" id="PF01061">
    <property type="entry name" value="ABC2_membrane"/>
    <property type="match status" value="1"/>
</dbReference>
<evidence type="ECO:0000256" key="5">
    <source>
        <dbReference type="ARBA" id="ARBA00022840"/>
    </source>
</evidence>
<keyword evidence="2" id="KW-0813">Transport</keyword>
<evidence type="ECO:0000256" key="9">
    <source>
        <dbReference type="SAM" id="Phobius"/>
    </source>
</evidence>
<dbReference type="InterPro" id="IPR003593">
    <property type="entry name" value="AAA+_ATPase"/>
</dbReference>
<feature type="transmembrane region" description="Helical" evidence="9">
    <location>
        <begin position="493"/>
        <end position="514"/>
    </location>
</feature>
<protein>
    <recommendedName>
        <fullName evidence="10">ABC transporter domain-containing protein</fullName>
    </recommendedName>
</protein>
<evidence type="ECO:0000313" key="11">
    <source>
        <dbReference type="EMBL" id="KAK2077736.1"/>
    </source>
</evidence>
<keyword evidence="7 9" id="KW-0472">Membrane</keyword>
<proteinExistence type="predicted"/>
<dbReference type="SMART" id="SM00382">
    <property type="entry name" value="AAA"/>
    <property type="match status" value="1"/>
</dbReference>
<dbReference type="SUPFAM" id="SSF52540">
    <property type="entry name" value="P-loop containing nucleoside triphosphate hydrolases"/>
    <property type="match status" value="1"/>
</dbReference>
<evidence type="ECO:0000256" key="2">
    <source>
        <dbReference type="ARBA" id="ARBA00022448"/>
    </source>
</evidence>
<feature type="region of interest" description="Disordered" evidence="8">
    <location>
        <begin position="1"/>
        <end position="31"/>
    </location>
</feature>
<dbReference type="InterPro" id="IPR027417">
    <property type="entry name" value="P-loop_NTPase"/>
</dbReference>
<dbReference type="GO" id="GO:0140359">
    <property type="term" value="F:ABC-type transporter activity"/>
    <property type="evidence" value="ECO:0007669"/>
    <property type="project" value="InterPro"/>
</dbReference>
<evidence type="ECO:0000256" key="6">
    <source>
        <dbReference type="ARBA" id="ARBA00022989"/>
    </source>
</evidence>
<dbReference type="InterPro" id="IPR013525">
    <property type="entry name" value="ABC2_TM"/>
</dbReference>
<feature type="transmembrane region" description="Helical" evidence="9">
    <location>
        <begin position="417"/>
        <end position="441"/>
    </location>
</feature>
<feature type="domain" description="ABC transporter" evidence="10">
    <location>
        <begin position="41"/>
        <end position="287"/>
    </location>
</feature>
<dbReference type="InterPro" id="IPR050352">
    <property type="entry name" value="ABCG_transporters"/>
</dbReference>
<evidence type="ECO:0000256" key="3">
    <source>
        <dbReference type="ARBA" id="ARBA00022692"/>
    </source>
</evidence>
<feature type="transmembrane region" description="Helical" evidence="9">
    <location>
        <begin position="388"/>
        <end position="405"/>
    </location>
</feature>
<evidence type="ECO:0000256" key="4">
    <source>
        <dbReference type="ARBA" id="ARBA00022741"/>
    </source>
</evidence>
<name>A0AAD9IG22_PROWI</name>
<evidence type="ECO:0000313" key="12">
    <source>
        <dbReference type="Proteomes" id="UP001255856"/>
    </source>
</evidence>
<feature type="transmembrane region" description="Helical" evidence="9">
    <location>
        <begin position="526"/>
        <end position="545"/>
    </location>
</feature>
<dbReference type="CDD" id="cd03213">
    <property type="entry name" value="ABCG_EPDR"/>
    <property type="match status" value="1"/>
</dbReference>
<dbReference type="GO" id="GO:0016887">
    <property type="term" value="F:ATP hydrolysis activity"/>
    <property type="evidence" value="ECO:0007669"/>
    <property type="project" value="InterPro"/>
</dbReference>
<evidence type="ECO:0000256" key="8">
    <source>
        <dbReference type="SAM" id="MobiDB-lite"/>
    </source>
</evidence>
<sequence length="626" mass="70010">MPSFASAKEDGASAPSPDGLPPPKSSSYGDVTSASLDGTLVTFENVTYTVKNSANKKESIKLLEDVSGFFRPGELNALMGPSGSGKTTLLDVLAGRKTVGKLEGEVLYGGQKATRSFLRRYTGYVEQFDTLLGNLTVRENLLYTAELKARVDLPYDEKKARVDRSLEQLGLERCQNVLVGTPAKRGISGGQLKRTNIGLALVSSPLVLFLDEPTTGLDSYTAQEVMDTVSLLAKSGITVCATIHSPTPHVFRLFDRLLVVLRGRTAYFGDNGADVISFFQRAATLDGALPARSSLSDVEYMTDIVVQADRTGQARAITDHYAASGLAAANAAALEETKRSTRDLTESQRKYLQVRRATVTPSWFAWKTLVKYRMRADLKDPLFLGPRTIDKVIMGFILFTLYWHVGKDLSPTNVPNISSALFMWTVIVAYSATAYMPAILLERPLFVRECNDGLFRVVTYLGFKLFEEFSVQFVLCLPIAAMVFYPLELRGSWALFWLVYYFTTVVGIALGYFIAALSPNMDVANAALPVFITVMLFFTGLLVRWDQIRWYWRWVGYVDFLRYSWGALMINQFKDVDTVTFDTETLTYFSLQTYNEWQFFGYLSIFVAFFCIMAWVCLAYVKHVVR</sequence>
<dbReference type="PANTHER" id="PTHR48041:SF91">
    <property type="entry name" value="ABC TRANSPORTER G FAMILY MEMBER 28"/>
    <property type="match status" value="1"/>
</dbReference>
<feature type="transmembrane region" description="Helical" evidence="9">
    <location>
        <begin position="599"/>
        <end position="621"/>
    </location>
</feature>
<accession>A0AAD9IG22</accession>
<dbReference type="InterPro" id="IPR003439">
    <property type="entry name" value="ABC_transporter-like_ATP-bd"/>
</dbReference>
<comment type="caution">
    <text evidence="11">The sequence shown here is derived from an EMBL/GenBank/DDBJ whole genome shotgun (WGS) entry which is preliminary data.</text>
</comment>
<organism evidence="11 12">
    <name type="scientific">Prototheca wickerhamii</name>
    <dbReference type="NCBI Taxonomy" id="3111"/>
    <lineage>
        <taxon>Eukaryota</taxon>
        <taxon>Viridiplantae</taxon>
        <taxon>Chlorophyta</taxon>
        <taxon>core chlorophytes</taxon>
        <taxon>Trebouxiophyceae</taxon>
        <taxon>Chlorellales</taxon>
        <taxon>Chlorellaceae</taxon>
        <taxon>Prototheca</taxon>
    </lineage>
</organism>
<keyword evidence="4" id="KW-0547">Nucleotide-binding</keyword>
<evidence type="ECO:0000256" key="1">
    <source>
        <dbReference type="ARBA" id="ARBA00004141"/>
    </source>
</evidence>
<dbReference type="GO" id="GO:0016020">
    <property type="term" value="C:membrane"/>
    <property type="evidence" value="ECO:0007669"/>
    <property type="project" value="UniProtKB-SubCell"/>
</dbReference>
<evidence type="ECO:0000259" key="10">
    <source>
        <dbReference type="PROSITE" id="PS50893"/>
    </source>
</evidence>
<comment type="subcellular location">
    <subcellularLocation>
        <location evidence="1">Membrane</location>
        <topology evidence="1">Multi-pass membrane protein</topology>
    </subcellularLocation>
</comment>
<dbReference type="PANTHER" id="PTHR48041">
    <property type="entry name" value="ABC TRANSPORTER G FAMILY MEMBER 28"/>
    <property type="match status" value="1"/>
</dbReference>
<reference evidence="11" key="1">
    <citation type="submission" date="2021-01" db="EMBL/GenBank/DDBJ databases">
        <authorList>
            <person name="Eckstrom K.M.E."/>
        </authorList>
    </citation>
    <scope>NUCLEOTIDE SEQUENCE</scope>
    <source>
        <strain evidence="11">UVCC 0001</strain>
    </source>
</reference>
<keyword evidence="6 9" id="KW-1133">Transmembrane helix</keyword>
<dbReference type="Gene3D" id="3.40.50.300">
    <property type="entry name" value="P-loop containing nucleotide triphosphate hydrolases"/>
    <property type="match status" value="1"/>
</dbReference>